<feature type="domain" description="Lycopene cyclase" evidence="9">
    <location>
        <begin position="11"/>
        <end position="95"/>
    </location>
</feature>
<evidence type="ECO:0000256" key="4">
    <source>
        <dbReference type="ARBA" id="ARBA00022746"/>
    </source>
</evidence>
<sequence>MTYVTLSLVFLAIAAAVLTVALATARDRRSLLSRWWLPALATAIALTVLTAVFDNVMIATGLMVYEPVHLAGILIGAAPLEDFAYPAAALLLLPAVWLLLGRLGGKGADADE</sequence>
<dbReference type="Proteomes" id="UP000198867">
    <property type="component" value="Unassembled WGS sequence"/>
</dbReference>
<evidence type="ECO:0000256" key="3">
    <source>
        <dbReference type="ARBA" id="ARBA00022692"/>
    </source>
</evidence>
<dbReference type="GO" id="GO:0016117">
    <property type="term" value="P:carotenoid biosynthetic process"/>
    <property type="evidence" value="ECO:0007669"/>
    <property type="project" value="UniProtKB-KW"/>
</dbReference>
<keyword evidence="6 8" id="KW-0472">Membrane</keyword>
<reference evidence="11" key="1">
    <citation type="submission" date="2016-10" db="EMBL/GenBank/DDBJ databases">
        <authorList>
            <person name="Varghese N."/>
            <person name="Submissions S."/>
        </authorList>
    </citation>
    <scope>NUCLEOTIDE SEQUENCE [LARGE SCALE GENOMIC DNA]</scope>
    <source>
        <strain evidence="11">CGMCC 1.11101</strain>
    </source>
</reference>
<name>A0A1I4YU12_9MICO</name>
<evidence type="ECO:0000256" key="8">
    <source>
        <dbReference type="SAM" id="Phobius"/>
    </source>
</evidence>
<dbReference type="GO" id="GO:0016872">
    <property type="term" value="F:intramolecular lyase activity"/>
    <property type="evidence" value="ECO:0007669"/>
    <property type="project" value="InterPro"/>
</dbReference>
<feature type="transmembrane region" description="Helical" evidence="8">
    <location>
        <begin position="37"/>
        <end position="63"/>
    </location>
</feature>
<dbReference type="RefSeq" id="WP_090708487.1">
    <property type="nucleotide sequence ID" value="NZ_FOVM01000001.1"/>
</dbReference>
<dbReference type="NCBIfam" id="TIGR03462">
    <property type="entry name" value="CarR_dom_SF"/>
    <property type="match status" value="1"/>
</dbReference>
<keyword evidence="5 8" id="KW-1133">Transmembrane helix</keyword>
<dbReference type="OrthoDB" id="4411839at2"/>
<keyword evidence="7" id="KW-0413">Isomerase</keyword>
<keyword evidence="4" id="KW-0125">Carotenoid biosynthesis</keyword>
<dbReference type="STRING" id="995034.SAMN05216219_0504"/>
<keyword evidence="11" id="KW-1185">Reference proteome</keyword>
<dbReference type="InterPro" id="IPR017825">
    <property type="entry name" value="Lycopene_cyclase_dom"/>
</dbReference>
<dbReference type="GO" id="GO:0045436">
    <property type="term" value="F:lycopene beta cyclase activity"/>
    <property type="evidence" value="ECO:0007669"/>
    <property type="project" value="UniProtKB-ARBA"/>
</dbReference>
<evidence type="ECO:0000313" key="10">
    <source>
        <dbReference type="EMBL" id="SFN41263.1"/>
    </source>
</evidence>
<dbReference type="EMBL" id="FOVM01000001">
    <property type="protein sequence ID" value="SFN41263.1"/>
    <property type="molecule type" value="Genomic_DNA"/>
</dbReference>
<evidence type="ECO:0000256" key="2">
    <source>
        <dbReference type="ARBA" id="ARBA00004829"/>
    </source>
</evidence>
<evidence type="ECO:0000259" key="9">
    <source>
        <dbReference type="Pfam" id="PF18916"/>
    </source>
</evidence>
<organism evidence="10 11">
    <name type="scientific">Mycetocola miduiensis</name>
    <dbReference type="NCBI Taxonomy" id="995034"/>
    <lineage>
        <taxon>Bacteria</taxon>
        <taxon>Bacillati</taxon>
        <taxon>Actinomycetota</taxon>
        <taxon>Actinomycetes</taxon>
        <taxon>Micrococcales</taxon>
        <taxon>Microbacteriaceae</taxon>
        <taxon>Mycetocola</taxon>
    </lineage>
</organism>
<evidence type="ECO:0000256" key="7">
    <source>
        <dbReference type="ARBA" id="ARBA00023235"/>
    </source>
</evidence>
<comment type="pathway">
    <text evidence="2">Carotenoid biosynthesis.</text>
</comment>
<evidence type="ECO:0000256" key="5">
    <source>
        <dbReference type="ARBA" id="ARBA00022989"/>
    </source>
</evidence>
<keyword evidence="3 8" id="KW-0812">Transmembrane</keyword>
<feature type="transmembrane region" description="Helical" evidence="8">
    <location>
        <begin position="83"/>
        <end position="100"/>
    </location>
</feature>
<proteinExistence type="predicted"/>
<accession>A0A1I4YU12</accession>
<dbReference type="AlphaFoldDB" id="A0A1I4YU12"/>
<gene>
    <name evidence="10" type="ORF">SAMN05216219_0504</name>
</gene>
<evidence type="ECO:0000256" key="1">
    <source>
        <dbReference type="ARBA" id="ARBA00004141"/>
    </source>
</evidence>
<protein>
    <submittedName>
        <fullName evidence="10">Lycopene cyclase domain-containing protein</fullName>
    </submittedName>
</protein>
<evidence type="ECO:0000313" key="11">
    <source>
        <dbReference type="Proteomes" id="UP000198867"/>
    </source>
</evidence>
<evidence type="ECO:0000256" key="6">
    <source>
        <dbReference type="ARBA" id="ARBA00023136"/>
    </source>
</evidence>
<dbReference type="GO" id="GO:0016020">
    <property type="term" value="C:membrane"/>
    <property type="evidence" value="ECO:0007669"/>
    <property type="project" value="UniProtKB-SubCell"/>
</dbReference>
<dbReference type="Pfam" id="PF18916">
    <property type="entry name" value="Lycopene_cyc"/>
    <property type="match status" value="1"/>
</dbReference>
<feature type="transmembrane region" description="Helical" evidence="8">
    <location>
        <begin position="6"/>
        <end position="25"/>
    </location>
</feature>
<comment type="subcellular location">
    <subcellularLocation>
        <location evidence="1">Membrane</location>
        <topology evidence="1">Multi-pass membrane protein</topology>
    </subcellularLocation>
</comment>